<protein>
    <submittedName>
        <fullName evidence="2">TetR family transcriptional regulator</fullName>
    </submittedName>
</protein>
<dbReference type="InterPro" id="IPR036271">
    <property type="entry name" value="Tet_transcr_reg_TetR-rel_C_sf"/>
</dbReference>
<dbReference type="Gene3D" id="1.10.357.10">
    <property type="entry name" value="Tetracycline Repressor, domain 2"/>
    <property type="match status" value="1"/>
</dbReference>
<name>A0A0U3LUC5_9BURK</name>
<dbReference type="GO" id="GO:0003700">
    <property type="term" value="F:DNA-binding transcription factor activity"/>
    <property type="evidence" value="ECO:0007669"/>
    <property type="project" value="TreeGrafter"/>
</dbReference>
<dbReference type="RefSeq" id="WP_083525854.1">
    <property type="nucleotide sequence ID" value="NZ_CP013729.1"/>
</dbReference>
<evidence type="ECO:0000313" key="2">
    <source>
        <dbReference type="EMBL" id="ALV08663.1"/>
    </source>
</evidence>
<dbReference type="SUPFAM" id="SSF48498">
    <property type="entry name" value="Tetracyclin repressor-like, C-terminal domain"/>
    <property type="match status" value="1"/>
</dbReference>
<dbReference type="InterPro" id="IPR001647">
    <property type="entry name" value="HTH_TetR"/>
</dbReference>
<reference evidence="2 3" key="1">
    <citation type="submission" date="2015-12" db="EMBL/GenBank/DDBJ databases">
        <title>Complete genome of Roseateles depolymerans KCTC 42856.</title>
        <authorList>
            <person name="Kim K.M."/>
        </authorList>
    </citation>
    <scope>NUCLEOTIDE SEQUENCE [LARGE SCALE GENOMIC DNA]</scope>
    <source>
        <strain evidence="2 3">KCTC 42856</strain>
    </source>
</reference>
<keyword evidence="3" id="KW-1185">Reference proteome</keyword>
<dbReference type="PRINTS" id="PR00455">
    <property type="entry name" value="HTHTETR"/>
</dbReference>
<dbReference type="SUPFAM" id="SSF46689">
    <property type="entry name" value="Homeodomain-like"/>
    <property type="match status" value="1"/>
</dbReference>
<evidence type="ECO:0000256" key="1">
    <source>
        <dbReference type="ARBA" id="ARBA00023125"/>
    </source>
</evidence>
<sequence>MSSSGPSPTPRSAPEPDRSGTAITPPGLLVDPATLDQLSARDRILHTAHDLFYRDGIRATGIDRVIAESRVTKVTFYRHFPSKNELIVQYLALRHERWMGWFTDALQRHGGQGVPALVESLREWLASPTFRGCAFLNSVSEMGTSLPEAVSLTAQHKDDMREAIGTLLPASPQRKRQAAALALAVDGAIVQTQFTGASEEPLRQLKWLGERVVSG</sequence>
<dbReference type="Proteomes" id="UP000060699">
    <property type="component" value="Chromosome"/>
</dbReference>
<dbReference type="PANTHER" id="PTHR30055">
    <property type="entry name" value="HTH-TYPE TRANSCRIPTIONAL REGULATOR RUTR"/>
    <property type="match status" value="1"/>
</dbReference>
<dbReference type="Pfam" id="PF00440">
    <property type="entry name" value="TetR_N"/>
    <property type="match status" value="1"/>
</dbReference>
<dbReference type="PANTHER" id="PTHR30055:SF200">
    <property type="entry name" value="HTH-TYPE TRANSCRIPTIONAL REPRESSOR BDCR"/>
    <property type="match status" value="1"/>
</dbReference>
<evidence type="ECO:0000313" key="3">
    <source>
        <dbReference type="Proteomes" id="UP000060699"/>
    </source>
</evidence>
<dbReference type="STRING" id="76731.RD2015_4216"/>
<accession>A0A0U3LUC5</accession>
<dbReference type="InterPro" id="IPR050109">
    <property type="entry name" value="HTH-type_TetR-like_transc_reg"/>
</dbReference>
<dbReference type="AlphaFoldDB" id="A0A0U3LUC5"/>
<dbReference type="OrthoDB" id="116240at2"/>
<proteinExistence type="predicted"/>
<dbReference type="GO" id="GO:0000976">
    <property type="term" value="F:transcription cis-regulatory region binding"/>
    <property type="evidence" value="ECO:0007669"/>
    <property type="project" value="TreeGrafter"/>
</dbReference>
<organism evidence="2 3">
    <name type="scientific">Roseateles depolymerans</name>
    <dbReference type="NCBI Taxonomy" id="76731"/>
    <lineage>
        <taxon>Bacteria</taxon>
        <taxon>Pseudomonadati</taxon>
        <taxon>Pseudomonadota</taxon>
        <taxon>Betaproteobacteria</taxon>
        <taxon>Burkholderiales</taxon>
        <taxon>Sphaerotilaceae</taxon>
        <taxon>Roseateles</taxon>
    </lineage>
</organism>
<dbReference type="PROSITE" id="PS50977">
    <property type="entry name" value="HTH_TETR_2"/>
    <property type="match status" value="1"/>
</dbReference>
<dbReference type="InterPro" id="IPR009057">
    <property type="entry name" value="Homeodomain-like_sf"/>
</dbReference>
<gene>
    <name evidence="2" type="ORF">RD2015_4216</name>
</gene>
<keyword evidence="1" id="KW-0238">DNA-binding</keyword>
<dbReference type="EMBL" id="CP013729">
    <property type="protein sequence ID" value="ALV08663.1"/>
    <property type="molecule type" value="Genomic_DNA"/>
</dbReference>
<dbReference type="PATRIC" id="fig|76731.3.peg.4320"/>
<dbReference type="KEGG" id="rdp:RD2015_4216"/>